<evidence type="ECO:0000256" key="6">
    <source>
        <dbReference type="ARBA" id="ARBA00023136"/>
    </source>
</evidence>
<feature type="domain" description="ABC transmembrane type-1" evidence="9">
    <location>
        <begin position="110"/>
        <end position="327"/>
    </location>
</feature>
<keyword evidence="11" id="KW-1185">Reference proteome</keyword>
<reference evidence="10" key="2">
    <citation type="submission" date="2020-09" db="EMBL/GenBank/DDBJ databases">
        <authorList>
            <person name="Sun Q."/>
            <person name="Ohkuma M."/>
        </authorList>
    </citation>
    <scope>NUCLEOTIDE SEQUENCE</scope>
    <source>
        <strain evidence="10">JCM 4477</strain>
    </source>
</reference>
<evidence type="ECO:0000256" key="3">
    <source>
        <dbReference type="ARBA" id="ARBA00022475"/>
    </source>
</evidence>
<dbReference type="AlphaFoldDB" id="A0A919A4D8"/>
<sequence>MTGMTTEHDTAAPPVKGGAAPGRPPAGASAEAAKKRARLSRRWQRDMRWSPYAFVSPFFLLFMAFGLFPLIYTGWASLHQVELTAPTDMTWVGMKNYTRIFDDDFFWNAAKNTLTIGIISTVPQLLMAMGLAHILNYKLRASTFYRVVMLAPYATSIAAASLVFVLLFGRDYGMINWVLGLVGIDNIDWQNDHWASQLAVSSIVIWRWTGYNALIYLAAMQAIPQDLYESAALDGASRWRQFLHVTLPSLRPTILFTVIVSTIGASQLFGEPLLFDANKGASGGSQHQFQTLGLYLYEQGWVNQHLGRASAIAWTMFLILIVIGVINSVISRRLRASS</sequence>
<dbReference type="PANTHER" id="PTHR30193">
    <property type="entry name" value="ABC TRANSPORTER PERMEASE PROTEIN"/>
    <property type="match status" value="1"/>
</dbReference>
<dbReference type="PROSITE" id="PS50928">
    <property type="entry name" value="ABC_TM1"/>
    <property type="match status" value="1"/>
</dbReference>
<evidence type="ECO:0000259" key="9">
    <source>
        <dbReference type="PROSITE" id="PS50928"/>
    </source>
</evidence>
<feature type="transmembrane region" description="Helical" evidence="7">
    <location>
        <begin position="49"/>
        <end position="72"/>
    </location>
</feature>
<feature type="compositionally biased region" description="Basic and acidic residues" evidence="8">
    <location>
        <begin position="1"/>
        <end position="10"/>
    </location>
</feature>
<comment type="subcellular location">
    <subcellularLocation>
        <location evidence="1 7">Cell membrane</location>
        <topology evidence="1 7">Multi-pass membrane protein</topology>
    </subcellularLocation>
</comment>
<dbReference type="PANTHER" id="PTHR30193:SF37">
    <property type="entry name" value="INNER MEMBRANE ABC TRANSPORTER PERMEASE PROTEIN YCJO"/>
    <property type="match status" value="1"/>
</dbReference>
<feature type="transmembrane region" description="Helical" evidence="7">
    <location>
        <begin position="114"/>
        <end position="135"/>
    </location>
</feature>
<keyword evidence="3" id="KW-1003">Cell membrane</keyword>
<comment type="caution">
    <text evidence="10">The sequence shown here is derived from an EMBL/GenBank/DDBJ whole genome shotgun (WGS) entry which is preliminary data.</text>
</comment>
<dbReference type="InterPro" id="IPR000515">
    <property type="entry name" value="MetI-like"/>
</dbReference>
<feature type="transmembrane region" description="Helical" evidence="7">
    <location>
        <begin position="198"/>
        <end position="219"/>
    </location>
</feature>
<dbReference type="InterPro" id="IPR051393">
    <property type="entry name" value="ABC_transporter_permease"/>
</dbReference>
<dbReference type="InterPro" id="IPR035906">
    <property type="entry name" value="MetI-like_sf"/>
</dbReference>
<gene>
    <name evidence="10" type="ORF">GCM10018772_06610</name>
</gene>
<dbReference type="Proteomes" id="UP000630718">
    <property type="component" value="Unassembled WGS sequence"/>
</dbReference>
<comment type="similarity">
    <text evidence="7">Belongs to the binding-protein-dependent transport system permease family.</text>
</comment>
<name>A0A919A4D8_9ACTN</name>
<proteinExistence type="inferred from homology"/>
<feature type="region of interest" description="Disordered" evidence="8">
    <location>
        <begin position="1"/>
        <end position="31"/>
    </location>
</feature>
<evidence type="ECO:0000313" key="11">
    <source>
        <dbReference type="Proteomes" id="UP000630718"/>
    </source>
</evidence>
<evidence type="ECO:0000256" key="2">
    <source>
        <dbReference type="ARBA" id="ARBA00022448"/>
    </source>
</evidence>
<protein>
    <submittedName>
        <fullName evidence="10">ABC transporter permease</fullName>
    </submittedName>
</protein>
<dbReference type="CDD" id="cd06261">
    <property type="entry name" value="TM_PBP2"/>
    <property type="match status" value="1"/>
</dbReference>
<feature type="transmembrane region" description="Helical" evidence="7">
    <location>
        <begin position="311"/>
        <end position="330"/>
    </location>
</feature>
<dbReference type="GO" id="GO:0005886">
    <property type="term" value="C:plasma membrane"/>
    <property type="evidence" value="ECO:0007669"/>
    <property type="project" value="UniProtKB-SubCell"/>
</dbReference>
<feature type="transmembrane region" description="Helical" evidence="7">
    <location>
        <begin position="147"/>
        <end position="169"/>
    </location>
</feature>
<keyword evidence="2 7" id="KW-0813">Transport</keyword>
<dbReference type="SUPFAM" id="SSF161098">
    <property type="entry name" value="MetI-like"/>
    <property type="match status" value="1"/>
</dbReference>
<organism evidence="10 11">
    <name type="scientific">Streptomyces fumanus</name>
    <dbReference type="NCBI Taxonomy" id="67302"/>
    <lineage>
        <taxon>Bacteria</taxon>
        <taxon>Bacillati</taxon>
        <taxon>Actinomycetota</taxon>
        <taxon>Actinomycetes</taxon>
        <taxon>Kitasatosporales</taxon>
        <taxon>Streptomycetaceae</taxon>
        <taxon>Streptomyces</taxon>
    </lineage>
</organism>
<accession>A0A919A4D8</accession>
<evidence type="ECO:0000256" key="4">
    <source>
        <dbReference type="ARBA" id="ARBA00022692"/>
    </source>
</evidence>
<dbReference type="Gene3D" id="1.10.3720.10">
    <property type="entry name" value="MetI-like"/>
    <property type="match status" value="1"/>
</dbReference>
<dbReference type="Pfam" id="PF00528">
    <property type="entry name" value="BPD_transp_1"/>
    <property type="match status" value="1"/>
</dbReference>
<dbReference type="EMBL" id="BNBI01000001">
    <property type="protein sequence ID" value="GHE85907.1"/>
    <property type="molecule type" value="Genomic_DNA"/>
</dbReference>
<keyword evidence="5 7" id="KW-1133">Transmembrane helix</keyword>
<evidence type="ECO:0000256" key="7">
    <source>
        <dbReference type="RuleBase" id="RU363032"/>
    </source>
</evidence>
<keyword evidence="6 7" id="KW-0472">Membrane</keyword>
<reference evidence="10" key="1">
    <citation type="journal article" date="2014" name="Int. J. Syst. Evol. Microbiol.">
        <title>Complete genome sequence of Corynebacterium casei LMG S-19264T (=DSM 44701T), isolated from a smear-ripened cheese.</title>
        <authorList>
            <consortium name="US DOE Joint Genome Institute (JGI-PGF)"/>
            <person name="Walter F."/>
            <person name="Albersmeier A."/>
            <person name="Kalinowski J."/>
            <person name="Ruckert C."/>
        </authorList>
    </citation>
    <scope>NUCLEOTIDE SEQUENCE</scope>
    <source>
        <strain evidence="10">JCM 4477</strain>
    </source>
</reference>
<keyword evidence="4 7" id="KW-0812">Transmembrane</keyword>
<dbReference type="GO" id="GO:0055085">
    <property type="term" value="P:transmembrane transport"/>
    <property type="evidence" value="ECO:0007669"/>
    <property type="project" value="InterPro"/>
</dbReference>
<evidence type="ECO:0000256" key="1">
    <source>
        <dbReference type="ARBA" id="ARBA00004651"/>
    </source>
</evidence>
<evidence type="ECO:0000256" key="5">
    <source>
        <dbReference type="ARBA" id="ARBA00022989"/>
    </source>
</evidence>
<feature type="transmembrane region" description="Helical" evidence="7">
    <location>
        <begin position="250"/>
        <end position="269"/>
    </location>
</feature>
<evidence type="ECO:0000313" key="10">
    <source>
        <dbReference type="EMBL" id="GHE85907.1"/>
    </source>
</evidence>
<evidence type="ECO:0000256" key="8">
    <source>
        <dbReference type="SAM" id="MobiDB-lite"/>
    </source>
</evidence>